<comment type="caution">
    <text evidence="3">The sequence shown here is derived from an EMBL/GenBank/DDBJ whole genome shotgun (WGS) entry which is preliminary data.</text>
</comment>
<evidence type="ECO:0000256" key="1">
    <source>
        <dbReference type="SAM" id="Coils"/>
    </source>
</evidence>
<gene>
    <name evidence="3" type="ORF">AK812_SmicGene43727</name>
</gene>
<keyword evidence="1" id="KW-0175">Coiled coil</keyword>
<dbReference type="OrthoDB" id="438580at2759"/>
<name>A0A1Q9C0A4_SYMMI</name>
<feature type="compositionally biased region" description="Low complexity" evidence="2">
    <location>
        <begin position="478"/>
        <end position="505"/>
    </location>
</feature>
<dbReference type="AlphaFoldDB" id="A0A1Q9C0A4"/>
<feature type="coiled-coil region" evidence="1">
    <location>
        <begin position="383"/>
        <end position="469"/>
    </location>
</feature>
<accession>A0A1Q9C0A4</accession>
<evidence type="ECO:0000313" key="3">
    <source>
        <dbReference type="EMBL" id="OLP76349.1"/>
    </source>
</evidence>
<organism evidence="3 4">
    <name type="scientific">Symbiodinium microadriaticum</name>
    <name type="common">Dinoflagellate</name>
    <name type="synonym">Zooxanthella microadriatica</name>
    <dbReference type="NCBI Taxonomy" id="2951"/>
    <lineage>
        <taxon>Eukaryota</taxon>
        <taxon>Sar</taxon>
        <taxon>Alveolata</taxon>
        <taxon>Dinophyceae</taxon>
        <taxon>Suessiales</taxon>
        <taxon>Symbiodiniaceae</taxon>
        <taxon>Symbiodinium</taxon>
    </lineage>
</organism>
<dbReference type="EMBL" id="LSRX01002051">
    <property type="protein sequence ID" value="OLP76349.1"/>
    <property type="molecule type" value="Genomic_DNA"/>
</dbReference>
<sequence length="658" mass="70694">MATDDATSGRIYIMDLPETGSDYEGWRFTLKSQILRVAPDPVAAMVYIRDLDDESVSFGDLASNLSVDMNKTDANVFAAVVAACQKGKKGPEILKLIQSRAQFGCGREAVRIVDQRHLHESTHLATSKSSVVLDCRRLTNAGGIALLKRKLKDIKELDATLAVFNASNSVDLDALIYAGNGVIAHHSEEIERRKTQKKAAAAKVAAATAAGGKGKGKHKSKKGIILTSLETHGGTALVPWYEDPRALRYQAAMSGTPSGEGDGAREASGEAGGLAKAVQVLETLRAMRQLVTFCPDELPEAFANHFSRGQIAEMAARLEDARLAMEADDPPATQTRDPGSQRLWLAGGRTASPQRDLEYRALRATAWSEFSQEEVDAMSSLMKQSLTRRLARHEQDSAKAKARAEAEAIAKELARKKKAEHDARVAQAAMDSVKKESARKRQEALDAILQEEQLQLERFEKELEAAKKFSFGGEVDATDPTAASSSAVPAGGVASGAAGPSGVDATEPSQSKFPPLPSAHESAANKSGTGPEPSLSWSDIFAAANTYLRILEQGARRARAAATLQTGGKGKHRELDPRAIWHISECSEIAQLTEIDGQGVCAMPVPRGPRPDFLATEILPRGCYIDFGENKVRTAIGAWDEASGRYAQELDRKGLVGC</sequence>
<keyword evidence="4" id="KW-1185">Reference proteome</keyword>
<reference evidence="3 4" key="1">
    <citation type="submission" date="2016-02" db="EMBL/GenBank/DDBJ databases">
        <title>Genome analysis of coral dinoflagellate symbionts highlights evolutionary adaptations to a symbiotic lifestyle.</title>
        <authorList>
            <person name="Aranda M."/>
            <person name="Li Y."/>
            <person name="Liew Y.J."/>
            <person name="Baumgarten S."/>
            <person name="Simakov O."/>
            <person name="Wilson M."/>
            <person name="Piel J."/>
            <person name="Ashoor H."/>
            <person name="Bougouffa S."/>
            <person name="Bajic V.B."/>
            <person name="Ryu T."/>
            <person name="Ravasi T."/>
            <person name="Bayer T."/>
            <person name="Micklem G."/>
            <person name="Kim H."/>
            <person name="Bhak J."/>
            <person name="Lajeunesse T.C."/>
            <person name="Voolstra C.R."/>
        </authorList>
    </citation>
    <scope>NUCLEOTIDE SEQUENCE [LARGE SCALE GENOMIC DNA]</scope>
    <source>
        <strain evidence="3 4">CCMP2467</strain>
    </source>
</reference>
<evidence type="ECO:0000313" key="4">
    <source>
        <dbReference type="Proteomes" id="UP000186817"/>
    </source>
</evidence>
<evidence type="ECO:0000256" key="2">
    <source>
        <dbReference type="SAM" id="MobiDB-lite"/>
    </source>
</evidence>
<proteinExistence type="predicted"/>
<dbReference type="Proteomes" id="UP000186817">
    <property type="component" value="Unassembled WGS sequence"/>
</dbReference>
<protein>
    <submittedName>
        <fullName evidence="3">Uncharacterized protein</fullName>
    </submittedName>
</protein>
<feature type="region of interest" description="Disordered" evidence="2">
    <location>
        <begin position="474"/>
        <end position="533"/>
    </location>
</feature>